<comment type="subcellular location">
    <subcellularLocation>
        <location evidence="2">Cell membrane</location>
    </subcellularLocation>
</comment>
<comment type="caution">
    <text evidence="13">The sequence shown here is derived from an EMBL/GenBank/DDBJ whole genome shotgun (WGS) entry which is preliminary data.</text>
</comment>
<dbReference type="InterPro" id="IPR011006">
    <property type="entry name" value="CheY-like_superfamily"/>
</dbReference>
<feature type="modified residue" description="4-aspartylphosphate" evidence="7">
    <location>
        <position position="56"/>
    </location>
</feature>
<dbReference type="PROSITE" id="PS50110">
    <property type="entry name" value="RESPONSE_REGULATORY"/>
    <property type="match status" value="2"/>
</dbReference>
<dbReference type="Pfam" id="PF02518">
    <property type="entry name" value="HATPase_c"/>
    <property type="match status" value="1"/>
</dbReference>
<comment type="catalytic activity">
    <reaction evidence="1">
        <text>ATP + protein L-histidine = ADP + protein N-phospho-L-histidine.</text>
        <dbReference type="EC" id="2.7.13.3"/>
    </reaction>
</comment>
<feature type="region of interest" description="Disordered" evidence="8">
    <location>
        <begin position="201"/>
        <end position="220"/>
    </location>
</feature>
<dbReference type="CDD" id="cd00082">
    <property type="entry name" value="HisKA"/>
    <property type="match status" value="1"/>
</dbReference>
<evidence type="ECO:0000259" key="12">
    <source>
        <dbReference type="PROSITE" id="PS50113"/>
    </source>
</evidence>
<dbReference type="CDD" id="cd00130">
    <property type="entry name" value="PAS"/>
    <property type="match status" value="1"/>
</dbReference>
<keyword evidence="4 7" id="KW-0597">Phosphoprotein</keyword>
<dbReference type="InterPro" id="IPR013655">
    <property type="entry name" value="PAS_fold_3"/>
</dbReference>
<evidence type="ECO:0000313" key="13">
    <source>
        <dbReference type="EMBL" id="GIJ64162.1"/>
    </source>
</evidence>
<dbReference type="CDD" id="cd00156">
    <property type="entry name" value="REC"/>
    <property type="match status" value="2"/>
</dbReference>
<evidence type="ECO:0000256" key="6">
    <source>
        <dbReference type="ARBA" id="ARBA00023012"/>
    </source>
</evidence>
<evidence type="ECO:0000259" key="9">
    <source>
        <dbReference type="PROSITE" id="PS50109"/>
    </source>
</evidence>
<dbReference type="InterPro" id="IPR004358">
    <property type="entry name" value="Sig_transdc_His_kin-like_C"/>
</dbReference>
<evidence type="ECO:0000256" key="4">
    <source>
        <dbReference type="ARBA" id="ARBA00022553"/>
    </source>
</evidence>
<dbReference type="Gene3D" id="3.30.565.10">
    <property type="entry name" value="Histidine kinase-like ATPase, C-terminal domain"/>
    <property type="match status" value="1"/>
</dbReference>
<evidence type="ECO:0000259" key="10">
    <source>
        <dbReference type="PROSITE" id="PS50110"/>
    </source>
</evidence>
<dbReference type="PANTHER" id="PTHR43065">
    <property type="entry name" value="SENSOR HISTIDINE KINASE"/>
    <property type="match status" value="1"/>
</dbReference>
<dbReference type="EC" id="2.7.13.3" evidence="3"/>
<dbReference type="InterPro" id="IPR003594">
    <property type="entry name" value="HATPase_dom"/>
</dbReference>
<dbReference type="InterPro" id="IPR000014">
    <property type="entry name" value="PAS"/>
</dbReference>
<keyword evidence="14" id="KW-1185">Reference proteome</keyword>
<gene>
    <name evidence="13" type="ORF">Vau01_116780</name>
</gene>
<dbReference type="Gene3D" id="3.40.50.2300">
    <property type="match status" value="2"/>
</dbReference>
<keyword evidence="5" id="KW-0418">Kinase</keyword>
<dbReference type="InterPro" id="IPR003661">
    <property type="entry name" value="HisK_dim/P_dom"/>
</dbReference>
<dbReference type="SMART" id="SM00448">
    <property type="entry name" value="REC"/>
    <property type="match status" value="2"/>
</dbReference>
<feature type="domain" description="Histidine kinase" evidence="9">
    <location>
        <begin position="284"/>
        <end position="508"/>
    </location>
</feature>
<dbReference type="InterPro" id="IPR036097">
    <property type="entry name" value="HisK_dim/P_sf"/>
</dbReference>
<feature type="domain" description="PAS" evidence="11">
    <location>
        <begin position="139"/>
        <end position="204"/>
    </location>
</feature>
<keyword evidence="6" id="KW-0902">Two-component regulatory system</keyword>
<evidence type="ECO:0000256" key="2">
    <source>
        <dbReference type="ARBA" id="ARBA00004236"/>
    </source>
</evidence>
<dbReference type="GO" id="GO:0000155">
    <property type="term" value="F:phosphorelay sensor kinase activity"/>
    <property type="evidence" value="ECO:0007669"/>
    <property type="project" value="InterPro"/>
</dbReference>
<dbReference type="PROSITE" id="PS50112">
    <property type="entry name" value="PAS"/>
    <property type="match status" value="1"/>
</dbReference>
<dbReference type="SMART" id="SM00086">
    <property type="entry name" value="PAC"/>
    <property type="match status" value="1"/>
</dbReference>
<protein>
    <recommendedName>
        <fullName evidence="3">histidine kinase</fullName>
        <ecNumber evidence="3">2.7.13.3</ecNumber>
    </recommendedName>
</protein>
<reference evidence="13" key="1">
    <citation type="submission" date="2021-01" db="EMBL/GenBank/DDBJ databases">
        <title>Whole genome shotgun sequence of Virgisporangium aurantiacum NBRC 16421.</title>
        <authorList>
            <person name="Komaki H."/>
            <person name="Tamura T."/>
        </authorList>
    </citation>
    <scope>NUCLEOTIDE SEQUENCE</scope>
    <source>
        <strain evidence="13">NBRC 16421</strain>
    </source>
</reference>
<evidence type="ECO:0000256" key="1">
    <source>
        <dbReference type="ARBA" id="ARBA00000085"/>
    </source>
</evidence>
<dbReference type="SMART" id="SM00388">
    <property type="entry name" value="HisKA"/>
    <property type="match status" value="1"/>
</dbReference>
<dbReference type="Pfam" id="PF00072">
    <property type="entry name" value="Response_reg"/>
    <property type="match status" value="2"/>
</dbReference>
<dbReference type="InterPro" id="IPR000700">
    <property type="entry name" value="PAS-assoc_C"/>
</dbReference>
<dbReference type="SUPFAM" id="SSF55874">
    <property type="entry name" value="ATPase domain of HSP90 chaperone/DNA topoisomerase II/histidine kinase"/>
    <property type="match status" value="1"/>
</dbReference>
<dbReference type="EMBL" id="BOPG01000110">
    <property type="protein sequence ID" value="GIJ64162.1"/>
    <property type="molecule type" value="Genomic_DNA"/>
</dbReference>
<dbReference type="PROSITE" id="PS50109">
    <property type="entry name" value="HIS_KIN"/>
    <property type="match status" value="1"/>
</dbReference>
<proteinExistence type="predicted"/>
<dbReference type="InterPro" id="IPR001789">
    <property type="entry name" value="Sig_transdc_resp-reg_receiver"/>
</dbReference>
<evidence type="ECO:0000259" key="11">
    <source>
        <dbReference type="PROSITE" id="PS50112"/>
    </source>
</evidence>
<dbReference type="NCBIfam" id="TIGR00229">
    <property type="entry name" value="sensory_box"/>
    <property type="match status" value="1"/>
</dbReference>
<dbReference type="InterPro" id="IPR035965">
    <property type="entry name" value="PAS-like_dom_sf"/>
</dbReference>
<keyword evidence="5" id="KW-0808">Transferase</keyword>
<evidence type="ECO:0000313" key="14">
    <source>
        <dbReference type="Proteomes" id="UP000612585"/>
    </source>
</evidence>
<dbReference type="PROSITE" id="PS50113">
    <property type="entry name" value="PAC"/>
    <property type="match status" value="1"/>
</dbReference>
<dbReference type="AlphaFoldDB" id="A0A8J3ZJM2"/>
<evidence type="ECO:0000256" key="8">
    <source>
        <dbReference type="SAM" id="MobiDB-lite"/>
    </source>
</evidence>
<feature type="domain" description="Response regulatory" evidence="10">
    <location>
        <begin position="5"/>
        <end position="121"/>
    </location>
</feature>
<dbReference type="SUPFAM" id="SSF52172">
    <property type="entry name" value="CheY-like"/>
    <property type="match status" value="2"/>
</dbReference>
<dbReference type="SMART" id="SM00387">
    <property type="entry name" value="HATPase_c"/>
    <property type="match status" value="1"/>
</dbReference>
<dbReference type="Gene3D" id="3.30.450.20">
    <property type="entry name" value="PAS domain"/>
    <property type="match status" value="1"/>
</dbReference>
<dbReference type="InterPro" id="IPR036890">
    <property type="entry name" value="HATPase_C_sf"/>
</dbReference>
<dbReference type="GO" id="GO:0005886">
    <property type="term" value="C:plasma membrane"/>
    <property type="evidence" value="ECO:0007669"/>
    <property type="project" value="UniProtKB-SubCell"/>
</dbReference>
<evidence type="ECO:0000256" key="3">
    <source>
        <dbReference type="ARBA" id="ARBA00012438"/>
    </source>
</evidence>
<dbReference type="SUPFAM" id="SSF55785">
    <property type="entry name" value="PYP-like sensor domain (PAS domain)"/>
    <property type="match status" value="1"/>
</dbReference>
<evidence type="ECO:0000256" key="7">
    <source>
        <dbReference type="PROSITE-ProRule" id="PRU00169"/>
    </source>
</evidence>
<feature type="domain" description="PAC" evidence="12">
    <location>
        <begin position="212"/>
        <end position="264"/>
    </location>
</feature>
<dbReference type="InterPro" id="IPR005467">
    <property type="entry name" value="His_kinase_dom"/>
</dbReference>
<dbReference type="InterPro" id="IPR001610">
    <property type="entry name" value="PAC"/>
</dbReference>
<dbReference type="PANTHER" id="PTHR43065:SF42">
    <property type="entry name" value="TWO-COMPONENT SENSOR PPRA"/>
    <property type="match status" value="1"/>
</dbReference>
<dbReference type="PRINTS" id="PR00344">
    <property type="entry name" value="BCTRLSENSOR"/>
</dbReference>
<dbReference type="Pfam" id="PF00512">
    <property type="entry name" value="HisKA"/>
    <property type="match status" value="1"/>
</dbReference>
<dbReference type="Pfam" id="PF08447">
    <property type="entry name" value="PAS_3"/>
    <property type="match status" value="1"/>
</dbReference>
<dbReference type="SUPFAM" id="SSF47384">
    <property type="entry name" value="Homodimeric domain of signal transducing histidine kinase"/>
    <property type="match status" value="1"/>
</dbReference>
<feature type="modified residue" description="4-aspartylphosphate" evidence="7">
    <location>
        <position position="580"/>
    </location>
</feature>
<feature type="region of interest" description="Disordered" evidence="8">
    <location>
        <begin position="410"/>
        <end position="435"/>
    </location>
</feature>
<name>A0A8J3ZJM2_9ACTN</name>
<dbReference type="Proteomes" id="UP000612585">
    <property type="component" value="Unassembled WGS sequence"/>
</dbReference>
<feature type="domain" description="Response regulatory" evidence="10">
    <location>
        <begin position="529"/>
        <end position="644"/>
    </location>
</feature>
<dbReference type="RefSeq" id="WP_204012192.1">
    <property type="nucleotide sequence ID" value="NZ_BOPG01000110.1"/>
</dbReference>
<organism evidence="13 14">
    <name type="scientific">Virgisporangium aurantiacum</name>
    <dbReference type="NCBI Taxonomy" id="175570"/>
    <lineage>
        <taxon>Bacteria</taxon>
        <taxon>Bacillati</taxon>
        <taxon>Actinomycetota</taxon>
        <taxon>Actinomycetes</taxon>
        <taxon>Micromonosporales</taxon>
        <taxon>Micromonosporaceae</taxon>
        <taxon>Virgisporangium</taxon>
    </lineage>
</organism>
<accession>A0A8J3ZJM2</accession>
<dbReference type="Gene3D" id="1.10.287.130">
    <property type="match status" value="1"/>
</dbReference>
<evidence type="ECO:0000256" key="5">
    <source>
        <dbReference type="ARBA" id="ARBA00022777"/>
    </source>
</evidence>
<sequence length="652" mass="70254">MDPVRVLLVEDSDDDALLVIRRLRKAGIALDHRRVETAGAMSAALQSQPPDIIISDNNMPNFSADEALHILRDTSLDIPFIVVSGEIGEEAAAALMRAGAADFVLKGSLARLPPAVDRELRDARERTKRRQVQAALQNAQERFRLVAENLRDVVLKYRLQPTPALEYISPAISDITGHQPADLYTDSDLIFTAVDPADQEHVRQSWHSPPTAPITTRWHRPDGSTAWIEQRLVPVRDPDGAITAVEGILRDVTDAVSAEREREELARQLRQAERLDSLGQLAGGIAHDFNNILSVITSYTAFIQEELGSDHPSRQDADSIAAAARQAAALTRQLLIFSRLEPARPELLDVNTVVVDIDRLLRRTIGEDIEFVVDTDPTIDCVAIDRSRLEQIIMNLVVNARAAMPDGGRLTITTSSGPANPADDPTARGPGGTGRSVCLTVTDTGCGMDPETRSRAFEPFFTTKGPGKGSGLGLATVYGVVTDANGTIDIWSEPDQGTRFTICLPSAGPSTVEAHSSTTVVVERGAGEHILLVEDDPAVREVTRRILTRGGYVVTGASNRDEALDLIQHGGHHFTVVLTDVVMPGMPAAPFIDAVRTQFPTTSILLMSGYTGEGRGTSNLPSDLTIVAKPFDEATLLHAIAKAARAGAGQSG</sequence>